<gene>
    <name evidence="3" type="ORF">FHX76_000885</name>
</gene>
<comment type="caution">
    <text evidence="3">The sequence shown here is derived from an EMBL/GenBank/DDBJ whole genome shotgun (WGS) entry which is preliminary data.</text>
</comment>
<dbReference type="InterPro" id="IPR006805">
    <property type="entry name" value="Anth_synth_I_N"/>
</dbReference>
<dbReference type="SUPFAM" id="SSF56322">
    <property type="entry name" value="ADC synthase"/>
    <property type="match status" value="1"/>
</dbReference>
<accession>A0A7X5TTV9</accession>
<organism evidence="3 4">
    <name type="scientific">Lysinibacter cavernae</name>
    <dbReference type="NCBI Taxonomy" id="1640652"/>
    <lineage>
        <taxon>Bacteria</taxon>
        <taxon>Bacillati</taxon>
        <taxon>Actinomycetota</taxon>
        <taxon>Actinomycetes</taxon>
        <taxon>Micrococcales</taxon>
        <taxon>Microbacteriaceae</taxon>
        <taxon>Lysinibacter</taxon>
    </lineage>
</organism>
<protein>
    <submittedName>
        <fullName evidence="3">Anthranilate/para-aminobenzoate synthase component I</fullName>
    </submittedName>
</protein>
<evidence type="ECO:0000259" key="2">
    <source>
        <dbReference type="Pfam" id="PF04715"/>
    </source>
</evidence>
<dbReference type="InterPro" id="IPR019999">
    <property type="entry name" value="Anth_synth_I-like"/>
</dbReference>
<dbReference type="AlphaFoldDB" id="A0A7X5TTV9"/>
<reference evidence="3 4" key="1">
    <citation type="submission" date="2020-02" db="EMBL/GenBank/DDBJ databases">
        <title>Sequencing the genomes of 1000 actinobacteria strains.</title>
        <authorList>
            <person name="Klenk H.-P."/>
        </authorList>
    </citation>
    <scope>NUCLEOTIDE SEQUENCE [LARGE SCALE GENOMIC DNA]</scope>
    <source>
        <strain evidence="3 4">DSM 27960</strain>
    </source>
</reference>
<dbReference type="GO" id="GO:0005737">
    <property type="term" value="C:cytoplasm"/>
    <property type="evidence" value="ECO:0007669"/>
    <property type="project" value="TreeGrafter"/>
</dbReference>
<dbReference type="PANTHER" id="PTHR11236:SF18">
    <property type="entry name" value="AMINODEOXYCHORISMATE SYNTHASE"/>
    <property type="match status" value="1"/>
</dbReference>
<feature type="domain" description="Anthranilate synthase component I N-terminal" evidence="2">
    <location>
        <begin position="13"/>
        <end position="172"/>
    </location>
</feature>
<dbReference type="GO" id="GO:0008153">
    <property type="term" value="P:4-aminobenzoate biosynthetic process"/>
    <property type="evidence" value="ECO:0007669"/>
    <property type="project" value="TreeGrafter"/>
</dbReference>
<dbReference type="EMBL" id="JAAMOX010000001">
    <property type="protein sequence ID" value="NIH53017.1"/>
    <property type="molecule type" value="Genomic_DNA"/>
</dbReference>
<dbReference type="RefSeq" id="WP_167148292.1">
    <property type="nucleotide sequence ID" value="NZ_JAAMOX010000001.1"/>
</dbReference>
<dbReference type="PANTHER" id="PTHR11236">
    <property type="entry name" value="AMINOBENZOATE/ANTHRANILATE SYNTHASE"/>
    <property type="match status" value="1"/>
</dbReference>
<evidence type="ECO:0000259" key="1">
    <source>
        <dbReference type="Pfam" id="PF00425"/>
    </source>
</evidence>
<dbReference type="Pfam" id="PF04715">
    <property type="entry name" value="Anth_synt_I_N"/>
    <property type="match status" value="1"/>
</dbReference>
<dbReference type="InterPro" id="IPR015890">
    <property type="entry name" value="Chorismate_C"/>
</dbReference>
<name>A0A7X5TTV9_9MICO</name>
<feature type="domain" description="Chorismate-utilising enzyme C-terminal" evidence="1">
    <location>
        <begin position="227"/>
        <end position="488"/>
    </location>
</feature>
<dbReference type="Proteomes" id="UP000541033">
    <property type="component" value="Unassembled WGS sequence"/>
</dbReference>
<dbReference type="PRINTS" id="PR00095">
    <property type="entry name" value="ANTSNTHASEI"/>
</dbReference>
<proteinExistence type="predicted"/>
<dbReference type="InterPro" id="IPR005801">
    <property type="entry name" value="ADC_synthase"/>
</dbReference>
<evidence type="ECO:0000313" key="4">
    <source>
        <dbReference type="Proteomes" id="UP000541033"/>
    </source>
</evidence>
<evidence type="ECO:0000313" key="3">
    <source>
        <dbReference type="EMBL" id="NIH53017.1"/>
    </source>
</evidence>
<keyword evidence="4" id="KW-1185">Reference proteome</keyword>
<dbReference type="Gene3D" id="3.60.120.10">
    <property type="entry name" value="Anthranilate synthase"/>
    <property type="match status" value="1"/>
</dbReference>
<sequence length="497" mass="52522">MQTPARSRSLAHWVDPAVVFAALYADAPYAFWLDAGRDATEGLSYLGEGSDIIEADAGGRISTRHADLPAAPAERAHGSLLSALGARRRVHTFDEHPVTQPLAAGEHVSSSHSGSAVPRLGLGWVGWFGYESLHDDLGVAPAPLDDDQHVPVAAWMRADTVVAFDHSSGVVTVTAATPALLTQWFDRWEEAQTASITRLGSLPVDVAPVGASASETSAPSAVWRHSDDNYLAMIEECQSLIYEGDAYQLCLTNRVTRALSDSVLDADVFARLRAASPSHHSGLIRMGATSLISSSPEQFLAVSSSGRLTTKPIKGTRTRGATAALDTQLAAELLASEKERAENLMIVDLMRNDLTRVCERGSVTVSALHRVESYAQVHQLVSTVEGQLAEGLDVLDAVRACFPAGSMTGTPKLAAMRRLASIEGARRGIYAGAFGYLSDDGAADLAMVIRSIVLTQHPGGGSTATIGTGGGITSDSVPAEELDEIKIKARALLAALR</sequence>
<dbReference type="Pfam" id="PF00425">
    <property type="entry name" value="Chorismate_bind"/>
    <property type="match status" value="1"/>
</dbReference>
<dbReference type="GO" id="GO:0046820">
    <property type="term" value="F:4-amino-4-deoxychorismate synthase activity"/>
    <property type="evidence" value="ECO:0007669"/>
    <property type="project" value="TreeGrafter"/>
</dbReference>
<dbReference type="GO" id="GO:0000162">
    <property type="term" value="P:L-tryptophan biosynthetic process"/>
    <property type="evidence" value="ECO:0007669"/>
    <property type="project" value="TreeGrafter"/>
</dbReference>